<dbReference type="EMBL" id="WTRN01000041">
    <property type="protein sequence ID" value="MWT84647.1"/>
    <property type="molecule type" value="Genomic_DNA"/>
</dbReference>
<evidence type="ECO:0000313" key="4">
    <source>
        <dbReference type="Proteomes" id="UP000480485"/>
    </source>
</evidence>
<proteinExistence type="predicted"/>
<keyword evidence="1 3" id="KW-0808">Transferase</keyword>
<dbReference type="Proteomes" id="UP000480485">
    <property type="component" value="Unassembled WGS sequence"/>
</dbReference>
<evidence type="ECO:0000256" key="1">
    <source>
        <dbReference type="ARBA" id="ARBA00022679"/>
    </source>
</evidence>
<protein>
    <submittedName>
        <fullName evidence="3">Glycosyltransferase</fullName>
    </submittedName>
</protein>
<dbReference type="PANTHER" id="PTHR46401:SF2">
    <property type="entry name" value="GLYCOSYLTRANSFERASE WBBK-RELATED"/>
    <property type="match status" value="1"/>
</dbReference>
<dbReference type="AlphaFoldDB" id="A0A6L7C7W0"/>
<comment type="caution">
    <text evidence="3">The sequence shown here is derived from an EMBL/GenBank/DDBJ whole genome shotgun (WGS) entry which is preliminary data.</text>
</comment>
<evidence type="ECO:0000259" key="2">
    <source>
        <dbReference type="Pfam" id="PF00534"/>
    </source>
</evidence>
<name>A0A6L7C7W0_ECOLX</name>
<reference evidence="3 4" key="1">
    <citation type="submission" date="2019-12" db="EMBL/GenBank/DDBJ databases">
        <title>Enteriobacteria Tanzani isolates_8377-8380.</title>
        <authorList>
            <person name="Subbiah M."/>
            <person name="Call D."/>
        </authorList>
    </citation>
    <scope>NUCLEOTIDE SEQUENCE [LARGE SCALE GENOMIC DNA]</scope>
    <source>
        <strain evidence="3 4">8378wC7</strain>
    </source>
</reference>
<dbReference type="SUPFAM" id="SSF53756">
    <property type="entry name" value="UDP-Glycosyltransferase/glycogen phosphorylase"/>
    <property type="match status" value="1"/>
</dbReference>
<gene>
    <name evidence="3" type="ORF">GP954_05565</name>
</gene>
<dbReference type="GO" id="GO:0016757">
    <property type="term" value="F:glycosyltransferase activity"/>
    <property type="evidence" value="ECO:0007669"/>
    <property type="project" value="InterPro"/>
</dbReference>
<dbReference type="RefSeq" id="WP_152936046.1">
    <property type="nucleotide sequence ID" value="NZ_JBEPHE010000072.1"/>
</dbReference>
<evidence type="ECO:0000313" key="3">
    <source>
        <dbReference type="EMBL" id="MWT84647.1"/>
    </source>
</evidence>
<accession>A0A6L7C7W0</accession>
<sequence>MSDKKRVMWLLNHTSARKFEVPMLKECGFDEIFLPKSFPADPSFRSASIDWSEDEHLTIPKEDLEILNNTSWYTGGTREAWRIADKWFDVAFFIAIDTDNMKNMVNNFNGVCVLRAYGLHQPLTYSTWLSLITAGKGAEYIRKLGKRFVFGIAYEHLASIESPLIRDKACYLPLGMNNVAISENWNGDNKNILFVCPDIAINKYYNQVYKDFAKNFAEFDYIVSGAQPISVMDKRVIGFVTQEEHYSNMQRSSVMFYHSQEPYHIHYHPFEAVKNGMPLIFMANGLLDRLGGIDLPGRCKTIAEAKKKIRAIINGDKRLIKKIVESQKLLLKPMDFEALKPIWIKNFAQILQIKNKRSQSKESVYQTKKIAVILPAEYLGGSLRGAQLLANAIKNGSKIAGDNCQVVFYHIDSDIYSNKEFSDLDSSIPIRSFKWKKLDMEESIRAMVYAGYDDWHLSYHEFLIPDDGINYAFDCDFWLIVSDRIAAPILPVKPVGFMVYDYLQRRNDFLHQDINFTLIDAVRRADKVFVTSDFTYQDALQYAGIKKERLSKVPMLIPDFSQTCKEELVVDIDINAESEKDETDYFIWTTNSAPHKNIDKVFEALKIYYDIYNGTHKCVITGVNTDNLLSSGAKHLAKAKKIFSSSKKMKDNIVFKGNLSDDEYKLVLKSAKFLFHSAHGDNGTFSVVEAAFYNVPALSNFYPAIDEMNKNYHLNITYCDIFNEHETAGKMKVMEQASSSIRASLPKVDDLKKLTLGTNKTIYWDELKGLL</sequence>
<dbReference type="PANTHER" id="PTHR46401">
    <property type="entry name" value="GLYCOSYLTRANSFERASE WBBK-RELATED"/>
    <property type="match status" value="1"/>
</dbReference>
<dbReference type="InterPro" id="IPR001296">
    <property type="entry name" value="Glyco_trans_1"/>
</dbReference>
<organism evidence="3 4">
    <name type="scientific">Escherichia coli</name>
    <dbReference type="NCBI Taxonomy" id="562"/>
    <lineage>
        <taxon>Bacteria</taxon>
        <taxon>Pseudomonadati</taxon>
        <taxon>Pseudomonadota</taxon>
        <taxon>Gammaproteobacteria</taxon>
        <taxon>Enterobacterales</taxon>
        <taxon>Enterobacteriaceae</taxon>
        <taxon>Escherichia</taxon>
    </lineage>
</organism>
<dbReference type="Gene3D" id="3.40.50.2000">
    <property type="entry name" value="Glycogen Phosphorylase B"/>
    <property type="match status" value="1"/>
</dbReference>
<feature type="domain" description="Glycosyl transferase family 1" evidence="2">
    <location>
        <begin position="577"/>
        <end position="715"/>
    </location>
</feature>
<dbReference type="Pfam" id="PF00534">
    <property type="entry name" value="Glycos_transf_1"/>
    <property type="match status" value="1"/>
</dbReference>